<organism evidence="2 3">
    <name type="scientific">Reticulibacter mediterranei</name>
    <dbReference type="NCBI Taxonomy" id="2778369"/>
    <lineage>
        <taxon>Bacteria</taxon>
        <taxon>Bacillati</taxon>
        <taxon>Chloroflexota</taxon>
        <taxon>Ktedonobacteria</taxon>
        <taxon>Ktedonobacterales</taxon>
        <taxon>Reticulibacteraceae</taxon>
        <taxon>Reticulibacter</taxon>
    </lineage>
</organism>
<evidence type="ECO:0000256" key="1">
    <source>
        <dbReference type="SAM" id="MobiDB-lite"/>
    </source>
</evidence>
<reference evidence="2" key="1">
    <citation type="submission" date="2020-10" db="EMBL/GenBank/DDBJ databases">
        <title>Taxonomic study of unclassified bacteria belonging to the class Ktedonobacteria.</title>
        <authorList>
            <person name="Yabe S."/>
            <person name="Wang C.M."/>
            <person name="Zheng Y."/>
            <person name="Sakai Y."/>
            <person name="Cavaletti L."/>
            <person name="Monciardini P."/>
            <person name="Donadio S."/>
        </authorList>
    </citation>
    <scope>NUCLEOTIDE SEQUENCE</scope>
    <source>
        <strain evidence="2">ID150040</strain>
    </source>
</reference>
<feature type="compositionally biased region" description="Low complexity" evidence="1">
    <location>
        <begin position="26"/>
        <end position="39"/>
    </location>
</feature>
<evidence type="ECO:0000313" key="3">
    <source>
        <dbReference type="Proteomes" id="UP000597444"/>
    </source>
</evidence>
<dbReference type="AlphaFoldDB" id="A0A8J3ITJ9"/>
<comment type="caution">
    <text evidence="2">The sequence shown here is derived from an EMBL/GenBank/DDBJ whole genome shotgun (WGS) entry which is preliminary data.</text>
</comment>
<accession>A0A8J3ITJ9</accession>
<gene>
    <name evidence="2" type="ORF">KSF_059890</name>
</gene>
<dbReference type="EMBL" id="BNJK01000001">
    <property type="protein sequence ID" value="GHO95941.1"/>
    <property type="molecule type" value="Genomic_DNA"/>
</dbReference>
<sequence>MNKAKRVAWQKHRIKAKKYKEKQRQAQKAGTTAAATVRR</sequence>
<dbReference type="Proteomes" id="UP000597444">
    <property type="component" value="Unassembled WGS sequence"/>
</dbReference>
<name>A0A8J3ITJ9_9CHLR</name>
<proteinExistence type="predicted"/>
<feature type="compositionally biased region" description="Basic residues" evidence="1">
    <location>
        <begin position="1"/>
        <end position="21"/>
    </location>
</feature>
<protein>
    <submittedName>
        <fullName evidence="2">Uncharacterized protein</fullName>
    </submittedName>
</protein>
<evidence type="ECO:0000313" key="2">
    <source>
        <dbReference type="EMBL" id="GHO95941.1"/>
    </source>
</evidence>
<keyword evidence="3" id="KW-1185">Reference proteome</keyword>
<feature type="region of interest" description="Disordered" evidence="1">
    <location>
        <begin position="1"/>
        <end position="39"/>
    </location>
</feature>